<reference evidence="1" key="2">
    <citation type="journal article" date="2015" name="Data Brief">
        <title>Shoot transcriptome of the giant reed, Arundo donax.</title>
        <authorList>
            <person name="Barrero R.A."/>
            <person name="Guerrero F.D."/>
            <person name="Moolhuijzen P."/>
            <person name="Goolsby J.A."/>
            <person name="Tidwell J."/>
            <person name="Bellgard S.E."/>
            <person name="Bellgard M.I."/>
        </authorList>
    </citation>
    <scope>NUCLEOTIDE SEQUENCE</scope>
    <source>
        <tissue evidence="1">Shoot tissue taken approximately 20 cm above the soil surface</tissue>
    </source>
</reference>
<reference evidence="1" key="1">
    <citation type="submission" date="2014-09" db="EMBL/GenBank/DDBJ databases">
        <authorList>
            <person name="Magalhaes I.L.F."/>
            <person name="Oliveira U."/>
            <person name="Santos F.R."/>
            <person name="Vidigal T.H.D.A."/>
            <person name="Brescovit A.D."/>
            <person name="Santos A.J."/>
        </authorList>
    </citation>
    <scope>NUCLEOTIDE SEQUENCE</scope>
    <source>
        <tissue evidence="1">Shoot tissue taken approximately 20 cm above the soil surface</tissue>
    </source>
</reference>
<evidence type="ECO:0000313" key="1">
    <source>
        <dbReference type="EMBL" id="JAD30512.1"/>
    </source>
</evidence>
<organism evidence="1">
    <name type="scientific">Arundo donax</name>
    <name type="common">Giant reed</name>
    <name type="synonym">Donax arundinaceus</name>
    <dbReference type="NCBI Taxonomy" id="35708"/>
    <lineage>
        <taxon>Eukaryota</taxon>
        <taxon>Viridiplantae</taxon>
        <taxon>Streptophyta</taxon>
        <taxon>Embryophyta</taxon>
        <taxon>Tracheophyta</taxon>
        <taxon>Spermatophyta</taxon>
        <taxon>Magnoliopsida</taxon>
        <taxon>Liliopsida</taxon>
        <taxon>Poales</taxon>
        <taxon>Poaceae</taxon>
        <taxon>PACMAD clade</taxon>
        <taxon>Arundinoideae</taxon>
        <taxon>Arundineae</taxon>
        <taxon>Arundo</taxon>
    </lineage>
</organism>
<accession>A0A0A8Z6P6</accession>
<protein>
    <submittedName>
        <fullName evidence="1">Uncharacterized protein</fullName>
    </submittedName>
</protein>
<proteinExistence type="predicted"/>
<dbReference type="AlphaFoldDB" id="A0A0A8Z6P6"/>
<sequence length="25" mass="2686">MLMSLFPSNYNSIANGIAVSLQLTT</sequence>
<dbReference type="EMBL" id="GBRH01267383">
    <property type="protein sequence ID" value="JAD30512.1"/>
    <property type="molecule type" value="Transcribed_RNA"/>
</dbReference>
<name>A0A0A8Z6P6_ARUDO</name>